<dbReference type="KEGG" id="lsd:EMK97_03820"/>
<name>A0A4P6PDA4_9GAMM</name>
<keyword evidence="2" id="KW-1185">Reference proteome</keyword>
<dbReference type="CDD" id="cd20735">
    <property type="entry name" value="PoNe_RHS-like"/>
    <property type="match status" value="1"/>
</dbReference>
<dbReference type="Proteomes" id="UP000290244">
    <property type="component" value="Chromosome"/>
</dbReference>
<dbReference type="EMBL" id="CP034759">
    <property type="protein sequence ID" value="QBG37697.1"/>
    <property type="molecule type" value="Genomic_DNA"/>
</dbReference>
<dbReference type="OrthoDB" id="6402614at2"/>
<evidence type="ECO:0000313" key="1">
    <source>
        <dbReference type="EMBL" id="QBG37697.1"/>
    </source>
</evidence>
<reference evidence="1 2" key="1">
    <citation type="submission" date="2018-12" db="EMBL/GenBank/DDBJ databases">
        <title>Complete genome of Litorilituus sediminis.</title>
        <authorList>
            <person name="Liu A."/>
            <person name="Rong J."/>
        </authorList>
    </citation>
    <scope>NUCLEOTIDE SEQUENCE [LARGE SCALE GENOMIC DNA]</scope>
    <source>
        <strain evidence="1 2">JCM 17549</strain>
    </source>
</reference>
<sequence length="388" mass="42339">MIPVIDQVMDCRDVCANVMLLTDDDKANDTMGWIALTLTGIGFIPVLGSAVKGVGKVIVKNANGAITLAAATLRKLGKGDPIAYIKNIDWQGLAKEGSALITEKITALRDALNSITDTWVLKATLSDEAIASLTKHSKQLNEVLPKIEDGIAKAAKVLEAKTNKALDEYTGELAHAGKTGNVKKVKTLEKKTERGNELNGAPPIKRVRNPILDKHYKNLAEYEAAYEKKLAKAIENGDSNRRIGAFKARLTEVKGERTASAYMEKHFSKPPPPAQMELGFGPGPGVDQVWAKRDKDGKVLEYFIVEAKGPGAKLGKTSKGFTQMDDDWIEMNLNRMKNSKKYPDRNQLGQDLLKAIKREQPKTNKLIIEAIEDNGSVIGGKLQELPTG</sequence>
<evidence type="ECO:0000313" key="2">
    <source>
        <dbReference type="Proteomes" id="UP000290244"/>
    </source>
</evidence>
<dbReference type="AlphaFoldDB" id="A0A4P6PDA4"/>
<organism evidence="1 2">
    <name type="scientific">Litorilituus sediminis</name>
    <dbReference type="NCBI Taxonomy" id="718192"/>
    <lineage>
        <taxon>Bacteria</taxon>
        <taxon>Pseudomonadati</taxon>
        <taxon>Pseudomonadota</taxon>
        <taxon>Gammaproteobacteria</taxon>
        <taxon>Alteromonadales</taxon>
        <taxon>Colwelliaceae</taxon>
        <taxon>Litorilituus</taxon>
    </lineage>
</organism>
<dbReference type="InterPro" id="IPR049802">
    <property type="entry name" value="RhsC-like_FIX"/>
</dbReference>
<protein>
    <submittedName>
        <fullName evidence="1">Uncharacterized protein</fullName>
    </submittedName>
</protein>
<proteinExistence type="predicted"/>
<dbReference type="CDD" id="cd20746">
    <property type="entry name" value="FIX_Ntox15_NUC_DUF4112_RhsA-like"/>
    <property type="match status" value="1"/>
</dbReference>
<accession>A0A4P6PDA4</accession>
<gene>
    <name evidence="1" type="ORF">EMK97_03820</name>
</gene>